<reference evidence="1" key="1">
    <citation type="journal article" date="2020" name="New Phytol.">
        <title>Comparative genomics reveals dynamic genome evolution in host specialist ectomycorrhizal fungi.</title>
        <authorList>
            <person name="Lofgren L.A."/>
            <person name="Nguyen N.H."/>
            <person name="Vilgalys R."/>
            <person name="Ruytinx J."/>
            <person name="Liao H.L."/>
            <person name="Branco S."/>
            <person name="Kuo A."/>
            <person name="LaButti K."/>
            <person name="Lipzen A."/>
            <person name="Andreopoulos W."/>
            <person name="Pangilinan J."/>
            <person name="Riley R."/>
            <person name="Hundley H."/>
            <person name="Na H."/>
            <person name="Barry K."/>
            <person name="Grigoriev I.V."/>
            <person name="Stajich J.E."/>
            <person name="Kennedy P.G."/>
        </authorList>
    </citation>
    <scope>NUCLEOTIDE SEQUENCE</scope>
    <source>
        <strain evidence="1">FC203</strain>
    </source>
</reference>
<comment type="caution">
    <text evidence="1">The sequence shown here is derived from an EMBL/GenBank/DDBJ whole genome shotgun (WGS) entry which is preliminary data.</text>
</comment>
<evidence type="ECO:0000313" key="2">
    <source>
        <dbReference type="Proteomes" id="UP001195769"/>
    </source>
</evidence>
<protein>
    <submittedName>
        <fullName evidence="1">Uncharacterized protein</fullName>
    </submittedName>
</protein>
<dbReference type="GeneID" id="64671688"/>
<name>A0AAD4HHI5_9AGAM</name>
<dbReference type="Proteomes" id="UP001195769">
    <property type="component" value="Unassembled WGS sequence"/>
</dbReference>
<proteinExistence type="predicted"/>
<gene>
    <name evidence="1" type="ORF">F5891DRAFT_984013</name>
</gene>
<accession>A0AAD4HHI5</accession>
<dbReference type="EMBL" id="JABBWK010000063">
    <property type="protein sequence ID" value="KAG1895709.1"/>
    <property type="molecule type" value="Genomic_DNA"/>
</dbReference>
<keyword evidence="2" id="KW-1185">Reference proteome</keyword>
<dbReference type="AlphaFoldDB" id="A0AAD4HHI5"/>
<sequence>MFKHNHAYINITILQSEEDADAPGDSTDVNWAPYLKHTLDEARGRDGHKGGYKCGEMHHHNMLFRYGALQTEIQQERSQKMHIAFRSIYCGPCTSFLVTSRLIDGLPGNKTLFSVLMTNAIEIRELINRPELEYIMKTLAPLNAPEDIVIQIVACLVFMTYLEDGEGLANKAQGRGDRDGRPVRCYILPLFTPSKITIGRWKVDHKGLWYTKDYIYHYGLRCCFRYGLTLYIDGKGIKCRQHT</sequence>
<evidence type="ECO:0000313" key="1">
    <source>
        <dbReference type="EMBL" id="KAG1895709.1"/>
    </source>
</evidence>
<organism evidence="1 2">
    <name type="scientific">Suillus fuscotomentosus</name>
    <dbReference type="NCBI Taxonomy" id="1912939"/>
    <lineage>
        <taxon>Eukaryota</taxon>
        <taxon>Fungi</taxon>
        <taxon>Dikarya</taxon>
        <taxon>Basidiomycota</taxon>
        <taxon>Agaricomycotina</taxon>
        <taxon>Agaricomycetes</taxon>
        <taxon>Agaricomycetidae</taxon>
        <taxon>Boletales</taxon>
        <taxon>Suillineae</taxon>
        <taxon>Suillaceae</taxon>
        <taxon>Suillus</taxon>
    </lineage>
</organism>
<dbReference type="RefSeq" id="XP_041221285.1">
    <property type="nucleotide sequence ID" value="XM_041377390.1"/>
</dbReference>